<sequence>MKDILNCPLFFEDLIYLIKNSEKFLNKDFPNHIGVKIPREKFVTNFTDIEIEQAIPEISEFTSSIVKENGFYGLANILNSVSFNDDFLLIMCSKVYIDYLEMVDYDISKFIKKFNLLKTK</sequence>
<dbReference type="Proteomes" id="UP000282297">
    <property type="component" value="Plasmid unnamed"/>
</dbReference>
<dbReference type="EMBL" id="CP034172">
    <property type="protein sequence ID" value="AZI21515.1"/>
    <property type="molecule type" value="Genomic_DNA"/>
</dbReference>
<reference evidence="2" key="1">
    <citation type="submission" date="2018-11" db="EMBL/GenBank/DDBJ databases">
        <title>Proposal to divide the Flavobacteriaceae and reorganize its genera based on Amino Acid Identity values calculated from whole genome sequences.</title>
        <authorList>
            <person name="Nicholson A.C."/>
            <person name="Gulvik C.A."/>
            <person name="Whitney A.M."/>
            <person name="Humrighouse B.W."/>
            <person name="Bell M."/>
            <person name="Holmes B."/>
            <person name="Steigerwalt A.B."/>
            <person name="Villarma A."/>
            <person name="Sheth M."/>
            <person name="Batra D."/>
            <person name="Pryor J."/>
            <person name="Bernardet J.-F."/>
            <person name="Hugo C."/>
            <person name="Kampfer P."/>
            <person name="Newman J.D."/>
            <person name="McQuiston J.R."/>
        </authorList>
    </citation>
    <scope>NUCLEOTIDE SEQUENCE [LARGE SCALE GENOMIC DNA]</scope>
    <source>
        <strain evidence="2">H4753</strain>
        <plasmid evidence="2">unnamed</plasmid>
    </source>
</reference>
<name>A0A3G8WJZ7_9FLAO</name>
<dbReference type="RefSeq" id="WP_124785689.1">
    <property type="nucleotide sequence ID" value="NZ_CP034172.1"/>
</dbReference>
<gene>
    <name evidence="1" type="ORF">EIH08_12450</name>
</gene>
<geneLocation type="plasmid" evidence="1">
    <name>unnamed</name>
</geneLocation>
<evidence type="ECO:0000313" key="1">
    <source>
        <dbReference type="EMBL" id="AZI21515.1"/>
    </source>
</evidence>
<dbReference type="AlphaFoldDB" id="A0A3G8WJZ7"/>
<keyword evidence="1" id="KW-0614">Plasmid</keyword>
<evidence type="ECO:0000313" key="2">
    <source>
        <dbReference type="Proteomes" id="UP000282297"/>
    </source>
</evidence>
<organism evidence="1 2">
    <name type="scientific">Chryseobacterium taklimakanense</name>
    <dbReference type="NCBI Taxonomy" id="536441"/>
    <lineage>
        <taxon>Bacteria</taxon>
        <taxon>Pseudomonadati</taxon>
        <taxon>Bacteroidota</taxon>
        <taxon>Flavobacteriia</taxon>
        <taxon>Flavobacteriales</taxon>
        <taxon>Weeksellaceae</taxon>
        <taxon>Chryseobacterium group</taxon>
        <taxon>Chryseobacterium</taxon>
    </lineage>
</organism>
<accession>A0A3G8WJZ7</accession>
<protein>
    <submittedName>
        <fullName evidence="1">Uncharacterized protein</fullName>
    </submittedName>
</protein>
<proteinExistence type="predicted"/>